<accession>A0A1G6GC10</accession>
<keyword evidence="1" id="KW-0812">Transmembrane</keyword>
<keyword evidence="1" id="KW-0472">Membrane</keyword>
<dbReference type="RefSeq" id="WP_074560256.1">
    <property type="nucleotide sequence ID" value="NZ_FMYE01000079.1"/>
</dbReference>
<dbReference type="Proteomes" id="UP000181870">
    <property type="component" value="Unassembled WGS sequence"/>
</dbReference>
<evidence type="ECO:0000313" key="5">
    <source>
        <dbReference type="Proteomes" id="UP000181870"/>
    </source>
</evidence>
<dbReference type="Pfam" id="PF11127">
    <property type="entry name" value="YgaP-like_TM"/>
    <property type="match status" value="1"/>
</dbReference>
<proteinExistence type="predicted"/>
<dbReference type="Gene3D" id="6.10.140.1340">
    <property type="match status" value="1"/>
</dbReference>
<evidence type="ECO:0000313" key="3">
    <source>
        <dbReference type="EMBL" id="SDB79449.1"/>
    </source>
</evidence>
<dbReference type="EMBL" id="FMYE01000079">
    <property type="protein sequence ID" value="SDB79449.1"/>
    <property type="molecule type" value="Genomic_DNA"/>
</dbReference>
<dbReference type="EMBL" id="FNDO01000093">
    <property type="protein sequence ID" value="SDI93500.1"/>
    <property type="molecule type" value="Genomic_DNA"/>
</dbReference>
<reference evidence="5 6" key="1">
    <citation type="submission" date="2016-10" db="EMBL/GenBank/DDBJ databases">
        <authorList>
            <person name="de Groot N.N."/>
        </authorList>
    </citation>
    <scope>NUCLEOTIDE SEQUENCE [LARGE SCALE GENOMIC DNA]</scope>
    <source>
        <strain evidence="3 6">NLAE-zl-C500</strain>
        <strain evidence="4 5">NLAE-zl-C57</strain>
    </source>
</reference>
<dbReference type="Proteomes" id="UP000183670">
    <property type="component" value="Unassembled WGS sequence"/>
</dbReference>
<feature type="transmembrane region" description="Helical" evidence="1">
    <location>
        <begin position="5"/>
        <end position="25"/>
    </location>
</feature>
<evidence type="ECO:0000313" key="6">
    <source>
        <dbReference type="Proteomes" id="UP000183670"/>
    </source>
</evidence>
<feature type="domain" description="Inner membrane protein YgaP-like transmembrane" evidence="2">
    <location>
        <begin position="4"/>
        <end position="57"/>
    </location>
</feature>
<sequence length="63" mass="7009">MKKEYIIRLVAGTLVLIGITLSYFVSNGWLFLPLFVGLNLVQSSFTGFCPLEMILDKIGVKNS</sequence>
<dbReference type="InterPro" id="IPR021309">
    <property type="entry name" value="YgaP-like_TM"/>
</dbReference>
<evidence type="ECO:0000313" key="4">
    <source>
        <dbReference type="EMBL" id="SDI93500.1"/>
    </source>
</evidence>
<protein>
    <recommendedName>
        <fullName evidence="2">Inner membrane protein YgaP-like transmembrane domain-containing protein</fullName>
    </recommendedName>
</protein>
<evidence type="ECO:0000259" key="2">
    <source>
        <dbReference type="Pfam" id="PF11127"/>
    </source>
</evidence>
<evidence type="ECO:0000256" key="1">
    <source>
        <dbReference type="SAM" id="Phobius"/>
    </source>
</evidence>
<gene>
    <name evidence="3" type="ORF">SAMN05192581_107914</name>
    <name evidence="4" type="ORF">SAMN05192582_109313</name>
</gene>
<feature type="transmembrane region" description="Helical" evidence="1">
    <location>
        <begin position="31"/>
        <end position="55"/>
    </location>
</feature>
<dbReference type="AlphaFoldDB" id="A0A1G6GC10"/>
<keyword evidence="1" id="KW-1133">Transmembrane helix</keyword>
<name>A0A1G6GC10_BACOV</name>
<organism evidence="3 6">
    <name type="scientific">Bacteroides ovatus</name>
    <dbReference type="NCBI Taxonomy" id="28116"/>
    <lineage>
        <taxon>Bacteria</taxon>
        <taxon>Pseudomonadati</taxon>
        <taxon>Bacteroidota</taxon>
        <taxon>Bacteroidia</taxon>
        <taxon>Bacteroidales</taxon>
        <taxon>Bacteroidaceae</taxon>
        <taxon>Bacteroides</taxon>
    </lineage>
</organism>